<dbReference type="EMBL" id="MN739802">
    <property type="protein sequence ID" value="QHT26802.1"/>
    <property type="molecule type" value="Genomic_DNA"/>
</dbReference>
<proteinExistence type="predicted"/>
<dbReference type="AlphaFoldDB" id="A0A6C0EDI6"/>
<reference evidence="2" key="1">
    <citation type="journal article" date="2020" name="Nature">
        <title>Giant virus diversity and host interactions through global metagenomics.</title>
        <authorList>
            <person name="Schulz F."/>
            <person name="Roux S."/>
            <person name="Paez-Espino D."/>
            <person name="Jungbluth S."/>
            <person name="Walsh D.A."/>
            <person name="Denef V.J."/>
            <person name="McMahon K.D."/>
            <person name="Konstantinidis K.T."/>
            <person name="Eloe-Fadrosh E.A."/>
            <person name="Kyrpides N.C."/>
            <person name="Woyke T."/>
        </authorList>
    </citation>
    <scope>NUCLEOTIDE SEQUENCE</scope>
    <source>
        <strain evidence="2">GVMAG-M-3300023179-2</strain>
    </source>
</reference>
<organism evidence="2">
    <name type="scientific">viral metagenome</name>
    <dbReference type="NCBI Taxonomy" id="1070528"/>
    <lineage>
        <taxon>unclassified sequences</taxon>
        <taxon>metagenomes</taxon>
        <taxon>organismal metagenomes</taxon>
    </lineage>
</organism>
<name>A0A6C0EDI6_9ZZZZ</name>
<accession>A0A6C0EDI6</accession>
<evidence type="ECO:0000256" key="1">
    <source>
        <dbReference type="SAM" id="Phobius"/>
    </source>
</evidence>
<keyword evidence="1" id="KW-0472">Membrane</keyword>
<evidence type="ECO:0000313" key="2">
    <source>
        <dbReference type="EMBL" id="QHT26802.1"/>
    </source>
</evidence>
<feature type="transmembrane region" description="Helical" evidence="1">
    <location>
        <begin position="7"/>
        <end position="28"/>
    </location>
</feature>
<sequence>MQIIFESLMIIFVGDLNYLLFFYNHLILNRIKIV</sequence>
<keyword evidence="1" id="KW-0812">Transmembrane</keyword>
<protein>
    <submittedName>
        <fullName evidence="2">Uncharacterized protein</fullName>
    </submittedName>
</protein>
<keyword evidence="1" id="KW-1133">Transmembrane helix</keyword>